<keyword evidence="2" id="KW-0689">Ribosomal protein</keyword>
<comment type="caution">
    <text evidence="4">The sequence shown here is derived from an EMBL/GenBank/DDBJ whole genome shotgun (WGS) entry which is preliminary data.</text>
</comment>
<evidence type="ECO:0000256" key="2">
    <source>
        <dbReference type="ARBA" id="ARBA00022980"/>
    </source>
</evidence>
<accession>A0AAD5WZ93</accession>
<keyword evidence="5" id="KW-1185">Reference proteome</keyword>
<dbReference type="EMBL" id="JADGJD010002283">
    <property type="protein sequence ID" value="KAJ3033472.1"/>
    <property type="molecule type" value="Genomic_DNA"/>
</dbReference>
<dbReference type="GO" id="GO:1990904">
    <property type="term" value="C:ribonucleoprotein complex"/>
    <property type="evidence" value="ECO:0007669"/>
    <property type="project" value="UniProtKB-KW"/>
</dbReference>
<dbReference type="GO" id="GO:0005840">
    <property type="term" value="C:ribosome"/>
    <property type="evidence" value="ECO:0007669"/>
    <property type="project" value="UniProtKB-KW"/>
</dbReference>
<dbReference type="InterPro" id="IPR012340">
    <property type="entry name" value="NA-bd_OB-fold"/>
</dbReference>
<proteinExistence type="inferred from homology"/>
<feature type="non-terminal residue" evidence="4">
    <location>
        <position position="1"/>
    </location>
</feature>
<comment type="similarity">
    <text evidence="1">Belongs to the universal ribosomal protein uS17 family.</text>
</comment>
<evidence type="ECO:0000256" key="1">
    <source>
        <dbReference type="ARBA" id="ARBA00010254"/>
    </source>
</evidence>
<dbReference type="Gene3D" id="2.40.50.140">
    <property type="entry name" value="Nucleic acid-binding proteins"/>
    <property type="match status" value="1"/>
</dbReference>
<dbReference type="Proteomes" id="UP001212841">
    <property type="component" value="Unassembled WGS sequence"/>
</dbReference>
<evidence type="ECO:0000313" key="4">
    <source>
        <dbReference type="EMBL" id="KAJ3033472.1"/>
    </source>
</evidence>
<organism evidence="4 5">
    <name type="scientific">Rhizophlyctis rosea</name>
    <dbReference type="NCBI Taxonomy" id="64517"/>
    <lineage>
        <taxon>Eukaryota</taxon>
        <taxon>Fungi</taxon>
        <taxon>Fungi incertae sedis</taxon>
        <taxon>Chytridiomycota</taxon>
        <taxon>Chytridiomycota incertae sedis</taxon>
        <taxon>Chytridiomycetes</taxon>
        <taxon>Rhizophlyctidales</taxon>
        <taxon>Rhizophlyctidaceae</taxon>
        <taxon>Rhizophlyctis</taxon>
    </lineage>
</organism>
<dbReference type="Pfam" id="PF00366">
    <property type="entry name" value="Ribosomal_S17"/>
    <property type="match status" value="1"/>
</dbReference>
<dbReference type="GO" id="GO:0005739">
    <property type="term" value="C:mitochondrion"/>
    <property type="evidence" value="ECO:0007669"/>
    <property type="project" value="TreeGrafter"/>
</dbReference>
<gene>
    <name evidence="4" type="ORF">HK097_004831</name>
</gene>
<evidence type="ECO:0000313" key="5">
    <source>
        <dbReference type="Proteomes" id="UP001212841"/>
    </source>
</evidence>
<keyword evidence="3" id="KW-0687">Ribonucleoprotein</keyword>
<evidence type="ECO:0000256" key="3">
    <source>
        <dbReference type="ARBA" id="ARBA00023274"/>
    </source>
</evidence>
<dbReference type="GO" id="GO:0006412">
    <property type="term" value="P:translation"/>
    <property type="evidence" value="ECO:0007669"/>
    <property type="project" value="InterPro"/>
</dbReference>
<protein>
    <recommendedName>
        <fullName evidence="6">Ribosomal protein S17</fullName>
    </recommendedName>
</protein>
<sequence>MSGRIAQSKAPELFGYVIRTAAAKTTTVRVARTTIHKILKKPVTWHTNFHAHDPNQVTVPGDYVRIDKTPKPISKIKSYKLGEIIRPAQRYVDEDGKLHTQAVDLKVWENMQRKAQAEKRAERRAEKEGE</sequence>
<dbReference type="PANTHER" id="PTHR10744">
    <property type="entry name" value="40S RIBOSOMAL PROTEIN S11 FAMILY MEMBER"/>
    <property type="match status" value="1"/>
</dbReference>
<evidence type="ECO:0008006" key="6">
    <source>
        <dbReference type="Google" id="ProtNLM"/>
    </source>
</evidence>
<dbReference type="InterPro" id="IPR000266">
    <property type="entry name" value="Ribosomal_uS17"/>
</dbReference>
<dbReference type="GO" id="GO:0003735">
    <property type="term" value="F:structural constituent of ribosome"/>
    <property type="evidence" value="ECO:0007669"/>
    <property type="project" value="InterPro"/>
</dbReference>
<dbReference type="SUPFAM" id="SSF50249">
    <property type="entry name" value="Nucleic acid-binding proteins"/>
    <property type="match status" value="1"/>
</dbReference>
<dbReference type="PANTHER" id="PTHR10744:SF1">
    <property type="entry name" value="SMALL RIBOSOMAL SUBUNIT PROTEIN US17M"/>
    <property type="match status" value="1"/>
</dbReference>
<dbReference type="AlphaFoldDB" id="A0AAD5WZ93"/>
<reference evidence="4" key="1">
    <citation type="submission" date="2020-05" db="EMBL/GenBank/DDBJ databases">
        <title>Phylogenomic resolution of chytrid fungi.</title>
        <authorList>
            <person name="Stajich J.E."/>
            <person name="Amses K."/>
            <person name="Simmons R."/>
            <person name="Seto K."/>
            <person name="Myers J."/>
            <person name="Bonds A."/>
            <person name="Quandt C.A."/>
            <person name="Barry K."/>
            <person name="Liu P."/>
            <person name="Grigoriev I."/>
            <person name="Longcore J.E."/>
            <person name="James T.Y."/>
        </authorList>
    </citation>
    <scope>NUCLEOTIDE SEQUENCE</scope>
    <source>
        <strain evidence="4">JEL0318</strain>
    </source>
</reference>
<name>A0AAD5WZ93_9FUNG</name>